<accession>A0ABU9YVG5</accession>
<dbReference type="Proteomes" id="UP001410394">
    <property type="component" value="Unassembled WGS sequence"/>
</dbReference>
<dbReference type="PANTHER" id="PTHR38036:SF1">
    <property type="entry name" value="UPF0250 PROTEIN YBED"/>
    <property type="match status" value="1"/>
</dbReference>
<evidence type="ECO:0000256" key="2">
    <source>
        <dbReference type="HAMAP-Rule" id="MF_00659"/>
    </source>
</evidence>
<comment type="caution">
    <text evidence="3">The sequence shown here is derived from an EMBL/GenBank/DDBJ whole genome shotgun (WGS) entry which is preliminary data.</text>
</comment>
<evidence type="ECO:0000313" key="3">
    <source>
        <dbReference type="EMBL" id="MEN3067553.1"/>
    </source>
</evidence>
<dbReference type="EMBL" id="JBDIVE010000001">
    <property type="protein sequence ID" value="MEN3067553.1"/>
    <property type="molecule type" value="Genomic_DNA"/>
</dbReference>
<dbReference type="PANTHER" id="PTHR38036">
    <property type="entry name" value="UPF0250 PROTEIN YBED"/>
    <property type="match status" value="1"/>
</dbReference>
<dbReference type="RefSeq" id="WP_345918317.1">
    <property type="nucleotide sequence ID" value="NZ_JBDIVE010000001.1"/>
</dbReference>
<keyword evidence="4" id="KW-1185">Reference proteome</keyword>
<dbReference type="InterPro" id="IPR007454">
    <property type="entry name" value="UPF0250_YbeD-like"/>
</dbReference>
<dbReference type="SUPFAM" id="SSF117991">
    <property type="entry name" value="YbeD/HP0495-like"/>
    <property type="match status" value="1"/>
</dbReference>
<evidence type="ECO:0000313" key="4">
    <source>
        <dbReference type="Proteomes" id="UP001410394"/>
    </source>
</evidence>
<evidence type="ECO:0000256" key="1">
    <source>
        <dbReference type="ARBA" id="ARBA00008460"/>
    </source>
</evidence>
<sequence>MSEPLQDTLLEFPTDFPLKIMGLRVDGFVQAVVDVVLRHAPDYDPATVEMRPSANGKYLSLTCTIRATSKPQLDALYTELSSHPMVKVVL</sequence>
<organism evidence="3 4">
    <name type="scientific">Uliginosibacterium sediminicola</name>
    <dbReference type="NCBI Taxonomy" id="2024550"/>
    <lineage>
        <taxon>Bacteria</taxon>
        <taxon>Pseudomonadati</taxon>
        <taxon>Pseudomonadota</taxon>
        <taxon>Betaproteobacteria</taxon>
        <taxon>Rhodocyclales</taxon>
        <taxon>Zoogloeaceae</taxon>
        <taxon>Uliginosibacterium</taxon>
    </lineage>
</organism>
<reference evidence="3 4" key="1">
    <citation type="journal article" date="2018" name="Int. J. Syst. Evol. Microbiol.">
        <title>Uliginosibacterium sediminicola sp. nov., isolated from freshwater sediment.</title>
        <authorList>
            <person name="Hwang W.M."/>
            <person name="Kim S.M."/>
            <person name="Kang K."/>
            <person name="Ahn T.Y."/>
        </authorList>
    </citation>
    <scope>NUCLEOTIDE SEQUENCE [LARGE SCALE GENOMIC DNA]</scope>
    <source>
        <strain evidence="3 4">M1-21</strain>
    </source>
</reference>
<dbReference type="Gene3D" id="3.30.70.260">
    <property type="match status" value="1"/>
</dbReference>
<dbReference type="Pfam" id="PF04359">
    <property type="entry name" value="DUF493"/>
    <property type="match status" value="1"/>
</dbReference>
<name>A0ABU9YVG5_9RHOO</name>
<gene>
    <name evidence="3" type="ORF">ABDB84_03615</name>
</gene>
<dbReference type="HAMAP" id="MF_00659">
    <property type="entry name" value="UPF0250"/>
    <property type="match status" value="1"/>
</dbReference>
<protein>
    <recommendedName>
        <fullName evidence="2">UPF0250 protein ABDB84_03615</fullName>
    </recommendedName>
</protein>
<comment type="similarity">
    <text evidence="1 2">Belongs to the UPF0250 family.</text>
</comment>
<dbReference type="InterPro" id="IPR027471">
    <property type="entry name" value="YbeD-like_sf"/>
</dbReference>
<proteinExistence type="inferred from homology"/>